<dbReference type="GeneTree" id="ENSGT01010000229986"/>
<accession>A0A8C9Z6A4</accession>
<organism evidence="1 2">
    <name type="scientific">Sander lucioperca</name>
    <name type="common">Pike-perch</name>
    <name type="synonym">Perca lucioperca</name>
    <dbReference type="NCBI Taxonomy" id="283035"/>
    <lineage>
        <taxon>Eukaryota</taxon>
        <taxon>Metazoa</taxon>
        <taxon>Chordata</taxon>
        <taxon>Craniata</taxon>
        <taxon>Vertebrata</taxon>
        <taxon>Euteleostomi</taxon>
        <taxon>Actinopterygii</taxon>
        <taxon>Neopterygii</taxon>
        <taxon>Teleostei</taxon>
        <taxon>Neoteleostei</taxon>
        <taxon>Acanthomorphata</taxon>
        <taxon>Eupercaria</taxon>
        <taxon>Perciformes</taxon>
        <taxon>Percoidei</taxon>
        <taxon>Percidae</taxon>
        <taxon>Luciopercinae</taxon>
        <taxon>Sander</taxon>
    </lineage>
</organism>
<name>A0A8C9Z6A4_SANLU</name>
<reference evidence="1" key="2">
    <citation type="submission" date="2025-09" db="UniProtKB">
        <authorList>
            <consortium name="Ensembl"/>
        </authorList>
    </citation>
    <scope>IDENTIFICATION</scope>
</reference>
<reference evidence="1" key="1">
    <citation type="submission" date="2025-08" db="UniProtKB">
        <authorList>
            <consortium name="Ensembl"/>
        </authorList>
    </citation>
    <scope>IDENTIFICATION</scope>
</reference>
<dbReference type="AlphaFoldDB" id="A0A8C9Z6A4"/>
<protein>
    <recommendedName>
        <fullName evidence="3">Reverse transcriptase</fullName>
    </recommendedName>
</protein>
<dbReference type="Ensembl" id="ENSSLUT00000036552.1">
    <property type="protein sequence ID" value="ENSSLUP00000035451.1"/>
    <property type="gene ID" value="ENSSLUG00000015809.1"/>
</dbReference>
<evidence type="ECO:0008006" key="3">
    <source>
        <dbReference type="Google" id="ProtNLM"/>
    </source>
</evidence>
<evidence type="ECO:0000313" key="2">
    <source>
        <dbReference type="Proteomes" id="UP000694568"/>
    </source>
</evidence>
<proteinExistence type="predicted"/>
<dbReference type="Proteomes" id="UP000694568">
    <property type="component" value="Unplaced"/>
</dbReference>
<evidence type="ECO:0000313" key="1">
    <source>
        <dbReference type="Ensembl" id="ENSSLUP00000035451.1"/>
    </source>
</evidence>
<keyword evidence="2" id="KW-1185">Reference proteome</keyword>
<sequence length="126" mass="14647">NARELERGTNCSELSSMFVVENGTPQGSVVSPTFFSIMINDDAVTLVEEWGTQWGFKFSVEKTKTMFFTKKKLHGFNLTLYGNNLERVDNFFLGVYFDTRLTWKEHVRHVVSKGKKVINLKYLDFY</sequence>